<keyword evidence="2" id="KW-0472">Membrane</keyword>
<dbReference type="EMBL" id="KI669463">
    <property type="protein sequence ID" value="OCF57194.1"/>
    <property type="molecule type" value="Genomic_DNA"/>
</dbReference>
<organism evidence="4 5">
    <name type="scientific">Kwoniella mangroviensis CBS 10435</name>
    <dbReference type="NCBI Taxonomy" id="1331196"/>
    <lineage>
        <taxon>Eukaryota</taxon>
        <taxon>Fungi</taxon>
        <taxon>Dikarya</taxon>
        <taxon>Basidiomycota</taxon>
        <taxon>Agaricomycotina</taxon>
        <taxon>Tremellomycetes</taxon>
        <taxon>Tremellales</taxon>
        <taxon>Cryptococcaceae</taxon>
        <taxon>Kwoniella</taxon>
    </lineage>
</organism>
<dbReference type="Proteomes" id="UP000092583">
    <property type="component" value="Unassembled WGS sequence"/>
</dbReference>
<name>A0A1B9IP91_9TREE</name>
<feature type="transmembrane region" description="Helical" evidence="2">
    <location>
        <begin position="12"/>
        <end position="40"/>
    </location>
</feature>
<keyword evidence="2" id="KW-1133">Transmembrane helix</keyword>
<dbReference type="GO" id="GO:0005524">
    <property type="term" value="F:ATP binding"/>
    <property type="evidence" value="ECO:0007669"/>
    <property type="project" value="UniProtKB-UniRule"/>
</dbReference>
<proteinExistence type="predicted"/>
<dbReference type="InterPro" id="IPR011761">
    <property type="entry name" value="ATP-grasp"/>
</dbReference>
<accession>A0A1B9IP91</accession>
<gene>
    <name evidence="4" type="ORF">L486_04650</name>
</gene>
<evidence type="ECO:0000313" key="4">
    <source>
        <dbReference type="EMBL" id="OCF57194.1"/>
    </source>
</evidence>
<dbReference type="AlphaFoldDB" id="A0A1B9IP91"/>
<protein>
    <recommendedName>
        <fullName evidence="3">ATP-grasp domain-containing protein</fullName>
    </recommendedName>
</protein>
<dbReference type="OrthoDB" id="186626at2759"/>
<dbReference type="Gene3D" id="3.30.470.20">
    <property type="entry name" value="ATP-grasp fold, B domain"/>
    <property type="match status" value="1"/>
</dbReference>
<keyword evidence="2" id="KW-0812">Transmembrane</keyword>
<dbReference type="SUPFAM" id="SSF56059">
    <property type="entry name" value="Glutathione synthetase ATP-binding domain-like"/>
    <property type="match status" value="1"/>
</dbReference>
<evidence type="ECO:0000259" key="3">
    <source>
        <dbReference type="PROSITE" id="PS50975"/>
    </source>
</evidence>
<evidence type="ECO:0000256" key="1">
    <source>
        <dbReference type="PROSITE-ProRule" id="PRU00409"/>
    </source>
</evidence>
<keyword evidence="1" id="KW-0067">ATP-binding</keyword>
<sequence length="507" mass="57573">MGRQTPTAFQNLLSSVILPCLSILLLPITASAVVVCIAYNKLLNGNDESRIGDHVKLQKGCVVISGGRMSKGLTLARAFKRAGWKVIGVEEEGWGELCPMRYSAAIDKFYILPSASQSYKRYSKKLLSIVELHSATLFIPVSGAGSSVEDARAADEMFSATNGRCRTFIQDPETMEDLHDKDKFMSLVEKLELRIPSGKMVNSVEEALAFLKADDQFLEPKYILKCMGLDENRGDMTLYPLKVDNKELTETRKSLESLNLKITKECPYVFQEFIPGQEWCTHASVINGQITSFVACPSNDMLMTYENATTQDIGRMAEGWTKTLLDRLQKDPTPTGKQRNLTGHFSFDFIVSTKNGEMYPLECNARVHTAVIMLPLSEIAECYEENHPANRTILRPPADIAPRSWFYNDLIMRYLPLIVSSPEILAMIHPSLPACSLDPRKKHTIRPSEEPLKWRKDPTLISDDWIPFVMLWHVYWPYLLLFRWFNGKKWTRHWSYFRGLGIGPVKD</sequence>
<keyword evidence="1" id="KW-0547">Nucleotide-binding</keyword>
<keyword evidence="5" id="KW-1185">Reference proteome</keyword>
<reference evidence="5" key="2">
    <citation type="submission" date="2013-12" db="EMBL/GenBank/DDBJ databases">
        <title>Evolution of pathogenesis and genome organization in the Tremellales.</title>
        <authorList>
            <person name="Cuomo C."/>
            <person name="Litvintseva A."/>
            <person name="Heitman J."/>
            <person name="Chen Y."/>
            <person name="Sun S."/>
            <person name="Springer D."/>
            <person name="Dromer F."/>
            <person name="Young S."/>
            <person name="Zeng Q."/>
            <person name="Chapman S."/>
            <person name="Gujja S."/>
            <person name="Saif S."/>
            <person name="Birren B."/>
        </authorList>
    </citation>
    <scope>NUCLEOTIDE SEQUENCE [LARGE SCALE GENOMIC DNA]</scope>
    <source>
        <strain evidence="5">CBS 10435</strain>
    </source>
</reference>
<reference evidence="4 5" key="1">
    <citation type="submission" date="2013-07" db="EMBL/GenBank/DDBJ databases">
        <title>The Genome Sequence of Kwoniella mangroviensis CBS10435.</title>
        <authorList>
            <consortium name="The Broad Institute Genome Sequencing Platform"/>
            <person name="Cuomo C."/>
            <person name="Litvintseva A."/>
            <person name="Chen Y."/>
            <person name="Heitman J."/>
            <person name="Sun S."/>
            <person name="Springer D."/>
            <person name="Dromer F."/>
            <person name="Young S.K."/>
            <person name="Zeng Q."/>
            <person name="Gargeya S."/>
            <person name="Fitzgerald M."/>
            <person name="Abouelleil A."/>
            <person name="Alvarado L."/>
            <person name="Berlin A.M."/>
            <person name="Chapman S.B."/>
            <person name="Dewar J."/>
            <person name="Goldberg J."/>
            <person name="Griggs A."/>
            <person name="Gujja S."/>
            <person name="Hansen M."/>
            <person name="Howarth C."/>
            <person name="Imamovic A."/>
            <person name="Larimer J."/>
            <person name="McCowan C."/>
            <person name="Murphy C."/>
            <person name="Pearson M."/>
            <person name="Priest M."/>
            <person name="Roberts A."/>
            <person name="Saif S."/>
            <person name="Shea T."/>
            <person name="Sykes S."/>
            <person name="Wortman J."/>
            <person name="Nusbaum C."/>
            <person name="Birren B."/>
        </authorList>
    </citation>
    <scope>NUCLEOTIDE SEQUENCE [LARGE SCALE GENOMIC DNA]</scope>
    <source>
        <strain evidence="4 5">CBS 10435</strain>
    </source>
</reference>
<dbReference type="GO" id="GO:0046872">
    <property type="term" value="F:metal ion binding"/>
    <property type="evidence" value="ECO:0007669"/>
    <property type="project" value="InterPro"/>
</dbReference>
<dbReference type="PROSITE" id="PS50975">
    <property type="entry name" value="ATP_GRASP"/>
    <property type="match status" value="1"/>
</dbReference>
<evidence type="ECO:0000256" key="2">
    <source>
        <dbReference type="SAM" id="Phobius"/>
    </source>
</evidence>
<feature type="transmembrane region" description="Helical" evidence="2">
    <location>
        <begin position="465"/>
        <end position="485"/>
    </location>
</feature>
<evidence type="ECO:0000313" key="5">
    <source>
        <dbReference type="Proteomes" id="UP000092583"/>
    </source>
</evidence>
<feature type="domain" description="ATP-grasp" evidence="3">
    <location>
        <begin position="185"/>
        <end position="394"/>
    </location>
</feature>